<reference evidence="1" key="1">
    <citation type="submission" date="2018-02" db="EMBL/GenBank/DDBJ databases">
        <title>Rhizophora mucronata_Transcriptome.</title>
        <authorList>
            <person name="Meera S.P."/>
            <person name="Sreeshan A."/>
            <person name="Augustine A."/>
        </authorList>
    </citation>
    <scope>NUCLEOTIDE SEQUENCE</scope>
    <source>
        <tissue evidence="1">Leaf</tissue>
    </source>
</reference>
<evidence type="ECO:0000313" key="1">
    <source>
        <dbReference type="EMBL" id="MBX62147.1"/>
    </source>
</evidence>
<dbReference type="EMBL" id="GGEC01081663">
    <property type="protein sequence ID" value="MBX62147.1"/>
    <property type="molecule type" value="Transcribed_RNA"/>
</dbReference>
<accession>A0A2P2Q583</accession>
<proteinExistence type="predicted"/>
<protein>
    <submittedName>
        <fullName evidence="1">Uncharacterized protein</fullName>
    </submittedName>
</protein>
<sequence>MHQDYHLQNQMHAKQMSRYIHLEESYYLLTRIICPEKHKQPLLNLVR</sequence>
<dbReference type="AlphaFoldDB" id="A0A2P2Q583"/>
<name>A0A2P2Q583_RHIMU</name>
<organism evidence="1">
    <name type="scientific">Rhizophora mucronata</name>
    <name type="common">Asiatic mangrove</name>
    <dbReference type="NCBI Taxonomy" id="61149"/>
    <lineage>
        <taxon>Eukaryota</taxon>
        <taxon>Viridiplantae</taxon>
        <taxon>Streptophyta</taxon>
        <taxon>Embryophyta</taxon>
        <taxon>Tracheophyta</taxon>
        <taxon>Spermatophyta</taxon>
        <taxon>Magnoliopsida</taxon>
        <taxon>eudicotyledons</taxon>
        <taxon>Gunneridae</taxon>
        <taxon>Pentapetalae</taxon>
        <taxon>rosids</taxon>
        <taxon>fabids</taxon>
        <taxon>Malpighiales</taxon>
        <taxon>Rhizophoraceae</taxon>
        <taxon>Rhizophora</taxon>
    </lineage>
</organism>